<dbReference type="EMBL" id="MU069492">
    <property type="protein sequence ID" value="KAF5841187.1"/>
    <property type="molecule type" value="Genomic_DNA"/>
</dbReference>
<dbReference type="Pfam" id="PF09366">
    <property type="entry name" value="DUF1997"/>
    <property type="match status" value="1"/>
</dbReference>
<gene>
    <name evidence="1" type="ORF">DUNSADRAFT_14018</name>
</gene>
<evidence type="ECO:0000313" key="2">
    <source>
        <dbReference type="Proteomes" id="UP000815325"/>
    </source>
</evidence>
<keyword evidence="2" id="KW-1185">Reference proteome</keyword>
<protein>
    <submittedName>
        <fullName evidence="1">Uncharacterized protein</fullName>
    </submittedName>
</protein>
<evidence type="ECO:0000313" key="1">
    <source>
        <dbReference type="EMBL" id="KAF5841187.1"/>
    </source>
</evidence>
<accession>A0ABQ7H2V3</accession>
<dbReference type="PANTHER" id="PTHR34131:SF3">
    <property type="entry name" value="(RAP ANNOTATION RELEASE2) GALACTOSE-BINDING LIKE DOMAIN CONTAINING PROTEIN"/>
    <property type="match status" value="1"/>
</dbReference>
<proteinExistence type="predicted"/>
<dbReference type="InterPro" id="IPR018971">
    <property type="entry name" value="DUF1997"/>
</dbReference>
<name>A0ABQ7H2V3_DUNSA</name>
<organism evidence="1 2">
    <name type="scientific">Dunaliella salina</name>
    <name type="common">Green alga</name>
    <name type="synonym">Protococcus salinus</name>
    <dbReference type="NCBI Taxonomy" id="3046"/>
    <lineage>
        <taxon>Eukaryota</taxon>
        <taxon>Viridiplantae</taxon>
        <taxon>Chlorophyta</taxon>
        <taxon>core chlorophytes</taxon>
        <taxon>Chlorophyceae</taxon>
        <taxon>CS clade</taxon>
        <taxon>Chlamydomonadales</taxon>
        <taxon>Dunaliellaceae</taxon>
        <taxon>Dunaliella</taxon>
    </lineage>
</organism>
<dbReference type="PANTHER" id="PTHR34131">
    <property type="entry name" value="(RAP ANNOTATION RELEASE2) GALACTOSE-BINDING LIKE DOMAIN CONTAINING PROTEIN"/>
    <property type="match status" value="1"/>
</dbReference>
<reference evidence="1" key="1">
    <citation type="submission" date="2017-08" db="EMBL/GenBank/DDBJ databases">
        <authorList>
            <person name="Polle J.E."/>
            <person name="Barry K."/>
            <person name="Cushman J."/>
            <person name="Schmutz J."/>
            <person name="Tran D."/>
            <person name="Hathwaick L.T."/>
            <person name="Yim W.C."/>
            <person name="Jenkins J."/>
            <person name="Mckie-Krisberg Z.M."/>
            <person name="Prochnik S."/>
            <person name="Lindquist E."/>
            <person name="Dockter R.B."/>
            <person name="Adam C."/>
            <person name="Molina H."/>
            <person name="Bunkerborg J."/>
            <person name="Jin E."/>
            <person name="Buchheim M."/>
            <person name="Magnuson J."/>
        </authorList>
    </citation>
    <scope>NUCLEOTIDE SEQUENCE</scope>
    <source>
        <strain evidence="1">CCAP 19/18</strain>
    </source>
</reference>
<dbReference type="Proteomes" id="UP000815325">
    <property type="component" value="Unassembled WGS sequence"/>
</dbReference>
<sequence>MQLPASQYSVLDGRKVERISDTTFKCYVGQLRGSPFVQDLNERFEAQMTNEVRYQDGEEPDVKQITSNSFLEVELEVPNWCSFIPNSQIEGVGSSVLQNVLNLSVPRFLAQLEKDYGLWASGDSSRKPVGEL</sequence>
<comment type="caution">
    <text evidence="1">The sequence shown here is derived from an EMBL/GenBank/DDBJ whole genome shotgun (WGS) entry which is preliminary data.</text>
</comment>